<feature type="region of interest" description="Disordered" evidence="1">
    <location>
        <begin position="493"/>
        <end position="584"/>
    </location>
</feature>
<dbReference type="Proteomes" id="UP000688137">
    <property type="component" value="Unassembled WGS sequence"/>
</dbReference>
<gene>
    <name evidence="3" type="ORF">PPRIM_AZ9-3.1.T0490236</name>
</gene>
<evidence type="ECO:0000256" key="1">
    <source>
        <dbReference type="SAM" id="MobiDB-lite"/>
    </source>
</evidence>
<feature type="compositionally biased region" description="Polar residues" evidence="1">
    <location>
        <begin position="378"/>
        <end position="404"/>
    </location>
</feature>
<feature type="region of interest" description="Disordered" evidence="1">
    <location>
        <begin position="456"/>
        <end position="475"/>
    </location>
</feature>
<dbReference type="InterPro" id="IPR000719">
    <property type="entry name" value="Prot_kinase_dom"/>
</dbReference>
<evidence type="ECO:0000313" key="3">
    <source>
        <dbReference type="EMBL" id="CAD8072653.1"/>
    </source>
</evidence>
<evidence type="ECO:0000259" key="2">
    <source>
        <dbReference type="PROSITE" id="PS50011"/>
    </source>
</evidence>
<protein>
    <recommendedName>
        <fullName evidence="2">Protein kinase domain-containing protein</fullName>
    </recommendedName>
</protein>
<sequence>MGQVQQSKQHFLKNWQKVDSRESRIFGCEIEVYTNQMEEVAVVHKVYQSEMHYQKELKRLEQYQQISQMPGLIRLLDIQKEEESTLCSNLFKIDAIFEFGSQLPSNLPWFQFLQQIIHTLIELQNRDKYHGDLRPQSFLYTNQVKLLLPNVDQYNRFLSGFEEYCYLSPELFYQLGRKVFKPEYNNEKSEVFTIGLVCLELILQEQIQKIYDFQEYKINQEILNDMLSRANNKLVSRMLSMKSEDRPNYLQIYEESIVELMQQSMNNNNKVIIPNNPNDILNEHAIEIQSRVLVREQQSQAQSFIIMQSNQQHPLLCQQSQQFTLQSCNFKDSNPTLTSMQQHPMFFQQENQLQKQQLKSNQENEEPQSMKKVHPFLSQKNSQPTVKLHSNNRSMNQTPSINQTPSQQIPVQQKPQIPTNLQSFQSSQSSQQQAFYSTQIPQQANSLQYLTISQSPNHRYSQKSQQSSVSKHQSIQPTEYAFLHEQVHVPFNPGSDFLDSSRQKEQIDFVSPTRSSQRPSSKLKDISNKKAKTMQNTTTTTLNNNNTNNNKQIVNKKPQLLKSQRPQTQMRSKSPNVKKVPIKK</sequence>
<name>A0A8S1M474_PARPR</name>
<reference evidence="3" key="1">
    <citation type="submission" date="2021-01" db="EMBL/GenBank/DDBJ databases">
        <authorList>
            <consortium name="Genoscope - CEA"/>
            <person name="William W."/>
        </authorList>
    </citation>
    <scope>NUCLEOTIDE SEQUENCE</scope>
</reference>
<dbReference type="EMBL" id="CAJJDM010000049">
    <property type="protein sequence ID" value="CAD8072653.1"/>
    <property type="molecule type" value="Genomic_DNA"/>
</dbReference>
<feature type="compositionally biased region" description="Low complexity" evidence="1">
    <location>
        <begin position="462"/>
        <end position="475"/>
    </location>
</feature>
<proteinExistence type="predicted"/>
<evidence type="ECO:0000313" key="4">
    <source>
        <dbReference type="Proteomes" id="UP000688137"/>
    </source>
</evidence>
<feature type="domain" description="Protein kinase" evidence="2">
    <location>
        <begin position="1"/>
        <end position="258"/>
    </location>
</feature>
<keyword evidence="4" id="KW-1185">Reference proteome</keyword>
<feature type="compositionally biased region" description="Polar residues" evidence="1">
    <location>
        <begin position="561"/>
        <end position="575"/>
    </location>
</feature>
<feature type="compositionally biased region" description="Low complexity" evidence="1">
    <location>
        <begin position="533"/>
        <end position="557"/>
    </location>
</feature>
<feature type="compositionally biased region" description="Low complexity" evidence="1">
    <location>
        <begin position="351"/>
        <end position="361"/>
    </location>
</feature>
<accession>A0A8S1M474</accession>
<dbReference type="PROSITE" id="PS50011">
    <property type="entry name" value="PROTEIN_KINASE_DOM"/>
    <property type="match status" value="1"/>
</dbReference>
<dbReference type="GO" id="GO:0004672">
    <property type="term" value="F:protein kinase activity"/>
    <property type="evidence" value="ECO:0007669"/>
    <property type="project" value="InterPro"/>
</dbReference>
<feature type="region of interest" description="Disordered" evidence="1">
    <location>
        <begin position="351"/>
        <end position="437"/>
    </location>
</feature>
<dbReference type="OMA" id="EIEVYTN"/>
<feature type="compositionally biased region" description="Low complexity" evidence="1">
    <location>
        <begin position="405"/>
        <end position="433"/>
    </location>
</feature>
<dbReference type="GO" id="GO:0005524">
    <property type="term" value="F:ATP binding"/>
    <property type="evidence" value="ECO:0007669"/>
    <property type="project" value="InterPro"/>
</dbReference>
<organism evidence="3 4">
    <name type="scientific">Paramecium primaurelia</name>
    <dbReference type="NCBI Taxonomy" id="5886"/>
    <lineage>
        <taxon>Eukaryota</taxon>
        <taxon>Sar</taxon>
        <taxon>Alveolata</taxon>
        <taxon>Ciliophora</taxon>
        <taxon>Intramacronucleata</taxon>
        <taxon>Oligohymenophorea</taxon>
        <taxon>Peniculida</taxon>
        <taxon>Parameciidae</taxon>
        <taxon>Paramecium</taxon>
    </lineage>
</organism>
<comment type="caution">
    <text evidence="3">The sequence shown here is derived from an EMBL/GenBank/DDBJ whole genome shotgun (WGS) entry which is preliminary data.</text>
</comment>
<dbReference type="AlphaFoldDB" id="A0A8S1M474"/>
<dbReference type="SMART" id="SM00220">
    <property type="entry name" value="S_TKc"/>
    <property type="match status" value="1"/>
</dbReference>